<sequence length="209" mass="24619">MDDTMVVALFRHGITEDNKRRVYLGWSDSSICKTEEQRISPYPNRFDHYYTSDLQRCIQTSHLLFPRVVPTLVPEFRELNFGDWERCTYEGLKGDMHYQRWLNNFEMTAPPNGEHLADFRSRIQVGWHKCMQQSTGNRIAIITHGGVIRSLLAEFAPEPKDFWDWKIPYGAGYELRFTKEHLRRGEKCISLQEVPSTEKGRGSQKRINY</sequence>
<dbReference type="InterPro" id="IPR029033">
    <property type="entry name" value="His_PPase_superfam"/>
</dbReference>
<proteinExistence type="predicted"/>
<protein>
    <submittedName>
        <fullName evidence="1">Histidine phosphatase family protein</fullName>
    </submittedName>
</protein>
<dbReference type="CDD" id="cd07067">
    <property type="entry name" value="HP_PGM_like"/>
    <property type="match status" value="1"/>
</dbReference>
<dbReference type="PANTHER" id="PTHR48100:SF1">
    <property type="entry name" value="HISTIDINE PHOSPHATASE FAMILY PROTEIN-RELATED"/>
    <property type="match status" value="1"/>
</dbReference>
<dbReference type="SMART" id="SM00855">
    <property type="entry name" value="PGAM"/>
    <property type="match status" value="1"/>
</dbReference>
<dbReference type="EMBL" id="JAKIJS010000001">
    <property type="protein sequence ID" value="MCF6137474.1"/>
    <property type="molecule type" value="Genomic_DNA"/>
</dbReference>
<dbReference type="Proteomes" id="UP001649381">
    <property type="component" value="Unassembled WGS sequence"/>
</dbReference>
<accession>A0ABS9H0N2</accession>
<comment type="caution">
    <text evidence="1">The sequence shown here is derived from an EMBL/GenBank/DDBJ whole genome shotgun (WGS) entry which is preliminary data.</text>
</comment>
<dbReference type="InterPro" id="IPR013078">
    <property type="entry name" value="His_Pase_superF_clade-1"/>
</dbReference>
<dbReference type="PANTHER" id="PTHR48100">
    <property type="entry name" value="BROAD-SPECIFICITY PHOSPHATASE YOR283W-RELATED"/>
    <property type="match status" value="1"/>
</dbReference>
<dbReference type="Pfam" id="PF00300">
    <property type="entry name" value="His_Phos_1"/>
    <property type="match status" value="1"/>
</dbReference>
<dbReference type="Gene3D" id="3.40.50.1240">
    <property type="entry name" value="Phosphoglycerate mutase-like"/>
    <property type="match status" value="1"/>
</dbReference>
<dbReference type="InterPro" id="IPR050275">
    <property type="entry name" value="PGM_Phosphatase"/>
</dbReference>
<evidence type="ECO:0000313" key="2">
    <source>
        <dbReference type="Proteomes" id="UP001649381"/>
    </source>
</evidence>
<dbReference type="SUPFAM" id="SSF53254">
    <property type="entry name" value="Phosphoglycerate mutase-like"/>
    <property type="match status" value="1"/>
</dbReference>
<dbReference type="RefSeq" id="WP_236333101.1">
    <property type="nucleotide sequence ID" value="NZ_JAKIJS010000001.1"/>
</dbReference>
<keyword evidence="2" id="KW-1185">Reference proteome</keyword>
<evidence type="ECO:0000313" key="1">
    <source>
        <dbReference type="EMBL" id="MCF6137474.1"/>
    </source>
</evidence>
<reference evidence="1 2" key="1">
    <citation type="submission" date="2022-01" db="EMBL/GenBank/DDBJ databases">
        <title>Alkalihalobacillus sp. EGI L200015, a novel bacterium isolated from a salt lake sediment.</title>
        <authorList>
            <person name="Gao L."/>
            <person name="Fang B.-Z."/>
            <person name="Li W.-J."/>
        </authorList>
    </citation>
    <scope>NUCLEOTIDE SEQUENCE [LARGE SCALE GENOMIC DNA]</scope>
    <source>
        <strain evidence="1 2">KCTC 12718</strain>
    </source>
</reference>
<organism evidence="1 2">
    <name type="scientific">Pseudalkalibacillus berkeleyi</name>
    <dbReference type="NCBI Taxonomy" id="1069813"/>
    <lineage>
        <taxon>Bacteria</taxon>
        <taxon>Bacillati</taxon>
        <taxon>Bacillota</taxon>
        <taxon>Bacilli</taxon>
        <taxon>Bacillales</taxon>
        <taxon>Fictibacillaceae</taxon>
        <taxon>Pseudalkalibacillus</taxon>
    </lineage>
</organism>
<name>A0ABS9H0N2_9BACL</name>
<gene>
    <name evidence="1" type="ORF">L2716_07005</name>
</gene>